<dbReference type="RefSeq" id="WP_013292111.1">
    <property type="nucleotide sequence ID" value="NC_014394.1"/>
</dbReference>
<evidence type="ECO:0000313" key="1">
    <source>
        <dbReference type="EMBL" id="ADL54168.1"/>
    </source>
</evidence>
<organism evidence="1 2">
    <name type="scientific">Gallionella capsiferriformans (strain ES-2)</name>
    <name type="common">Gallionella ferruginea capsiferriformans (strain ES-2)</name>
    <dbReference type="NCBI Taxonomy" id="395494"/>
    <lineage>
        <taxon>Bacteria</taxon>
        <taxon>Pseudomonadati</taxon>
        <taxon>Pseudomonadota</taxon>
        <taxon>Betaproteobacteria</taxon>
        <taxon>Nitrosomonadales</taxon>
        <taxon>Gallionellaceae</taxon>
        <taxon>Gallionella</taxon>
    </lineage>
</organism>
<dbReference type="eggNOG" id="ENOG5032RP0">
    <property type="taxonomic scope" value="Bacteria"/>
</dbReference>
<dbReference type="EMBL" id="CP002159">
    <property type="protein sequence ID" value="ADL54168.1"/>
    <property type="molecule type" value="Genomic_DNA"/>
</dbReference>
<sequence length="114" mass="12542">MKLSDFLQKLRNTPGQIEFSDTMAVIDAVYEFTPVTFRNGNLVNQAGTNSGSCKLFSFASLHGLSQQQTLDCFGAYYRDDVLQHPDGTDHQNIRNFSVTGWGGIVFDACALAAK</sequence>
<reference evidence="1 2" key="1">
    <citation type="submission" date="2010-08" db="EMBL/GenBank/DDBJ databases">
        <title>Complete sequence of Gallionella capsiferriformans ES-2.</title>
        <authorList>
            <consortium name="US DOE Joint Genome Institute"/>
            <person name="Lucas S."/>
            <person name="Copeland A."/>
            <person name="Lapidus A."/>
            <person name="Cheng J.-F."/>
            <person name="Bruce D."/>
            <person name="Goodwin L."/>
            <person name="Pitluck S."/>
            <person name="Chertkov O."/>
            <person name="Davenport K.W."/>
            <person name="Detter J.C."/>
            <person name="Han C."/>
            <person name="Tapia R."/>
            <person name="Land M."/>
            <person name="Hauser L."/>
            <person name="Chang Y.-J."/>
            <person name="Jeffries C."/>
            <person name="Kyrpides N."/>
            <person name="Ivanova N."/>
            <person name="Mikhailova N."/>
            <person name="Shelobolina E.S."/>
            <person name="Picardal F."/>
            <person name="Roden E."/>
            <person name="Emerson D."/>
            <person name="Woyke T."/>
        </authorList>
    </citation>
    <scope>NUCLEOTIDE SEQUENCE [LARGE SCALE GENOMIC DNA]</scope>
    <source>
        <strain evidence="1 2">ES-2</strain>
    </source>
</reference>
<accession>D9SIB1</accession>
<gene>
    <name evidence="1" type="ordered locus">Galf_0123</name>
</gene>
<name>D9SIB1_GALCS</name>
<dbReference type="Pfam" id="PF08888">
    <property type="entry name" value="HopJ"/>
    <property type="match status" value="1"/>
</dbReference>
<protein>
    <submittedName>
        <fullName evidence="1">HopJ type III effector protein</fullName>
    </submittedName>
</protein>
<keyword evidence="2" id="KW-1185">Reference proteome</keyword>
<dbReference type="HOGENOM" id="CLU_121622_1_1_4"/>
<dbReference type="OrthoDB" id="9790826at2"/>
<dbReference type="Proteomes" id="UP000001235">
    <property type="component" value="Chromosome"/>
</dbReference>
<proteinExistence type="predicted"/>
<dbReference type="AlphaFoldDB" id="D9SIB1"/>
<dbReference type="STRING" id="395494.Galf_0123"/>
<dbReference type="KEGG" id="gca:Galf_0123"/>
<dbReference type="InterPro" id="IPR038604">
    <property type="entry name" value="HopJ_sf"/>
</dbReference>
<evidence type="ECO:0000313" key="2">
    <source>
        <dbReference type="Proteomes" id="UP000001235"/>
    </source>
</evidence>
<dbReference type="InterPro" id="IPR014984">
    <property type="entry name" value="HopJ"/>
</dbReference>
<dbReference type="Gene3D" id="3.20.160.10">
    <property type="entry name" value="vpa0580 domain like"/>
    <property type="match status" value="1"/>
</dbReference>